<evidence type="ECO:0000313" key="1">
    <source>
        <dbReference type="EMBL" id="MFD2630575.1"/>
    </source>
</evidence>
<dbReference type="Proteomes" id="UP001597451">
    <property type="component" value="Unassembled WGS sequence"/>
</dbReference>
<protein>
    <submittedName>
        <fullName evidence="1">DUF3891 family protein</fullName>
    </submittedName>
</protein>
<dbReference type="InterPro" id="IPR024992">
    <property type="entry name" value="DUF3891"/>
</dbReference>
<comment type="caution">
    <text evidence="1">The sequence shown here is derived from an EMBL/GenBank/DDBJ whole genome shotgun (WGS) entry which is preliminary data.</text>
</comment>
<dbReference type="Pfam" id="PF13030">
    <property type="entry name" value="DUF3891"/>
    <property type="match status" value="1"/>
</dbReference>
<evidence type="ECO:0000313" key="2">
    <source>
        <dbReference type="Proteomes" id="UP001597451"/>
    </source>
</evidence>
<reference evidence="2" key="1">
    <citation type="journal article" date="2019" name="Int. J. Syst. Evol. Microbiol.">
        <title>The Global Catalogue of Microorganisms (GCM) 10K type strain sequencing project: providing services to taxonomists for standard genome sequencing and annotation.</title>
        <authorList>
            <consortium name="The Broad Institute Genomics Platform"/>
            <consortium name="The Broad Institute Genome Sequencing Center for Infectious Disease"/>
            <person name="Wu L."/>
            <person name="Ma J."/>
        </authorList>
    </citation>
    <scope>NUCLEOTIDE SEQUENCE [LARGE SCALE GENOMIC DNA]</scope>
    <source>
        <strain evidence="2">TISTR 1858</strain>
    </source>
</reference>
<gene>
    <name evidence="1" type="ORF">ACFSUN_17495</name>
</gene>
<accession>A0ABW5Q576</accession>
<keyword evidence="2" id="KW-1185">Reference proteome</keyword>
<dbReference type="RefSeq" id="WP_379563954.1">
    <property type="nucleotide sequence ID" value="NZ_CP085256.1"/>
</dbReference>
<organism evidence="1 2">
    <name type="scientific">Oceanobacillus kapialis</name>
    <dbReference type="NCBI Taxonomy" id="481353"/>
    <lineage>
        <taxon>Bacteria</taxon>
        <taxon>Bacillati</taxon>
        <taxon>Bacillota</taxon>
        <taxon>Bacilli</taxon>
        <taxon>Bacillales</taxon>
        <taxon>Bacillaceae</taxon>
        <taxon>Oceanobacillus</taxon>
    </lineage>
</organism>
<proteinExistence type="predicted"/>
<dbReference type="EMBL" id="JBHUMX010000044">
    <property type="protein sequence ID" value="MFD2630575.1"/>
    <property type="molecule type" value="Genomic_DNA"/>
</dbReference>
<name>A0ABW5Q576_9BACI</name>
<sequence length="256" mass="29626">MIIRERQDEFIFIEQHNHALVSGELAKQWRKDLLPASSLPQSVIYAIEQHDAGWIPADKEPFWNDTKGMPYSFIDFPAPTKILLYTYGIDEVQKTDAYAALLCSEHYVRFLQQEESESAKHFVQQEQKRQESILSSLPSFHEEQFDYHYALLQFCDNLSLFLCLNEPGKNTHPFFTKGIPLPSTLPHFSQEKMAVTWVDKQKIALKEFPFAKAFTITYAFKQIPKFHIEKNGLLNSYVNTPFQQTTIALTKAEAAN</sequence>